<reference evidence="1 2" key="1">
    <citation type="submission" date="2020-07" db="EMBL/GenBank/DDBJ databases">
        <title>Sequencing the genomes of 1000 actinobacteria strains.</title>
        <authorList>
            <person name="Klenk H.-P."/>
        </authorList>
    </citation>
    <scope>NUCLEOTIDE SEQUENCE [LARGE SCALE GENOMIC DNA]</scope>
    <source>
        <strain evidence="1 2">LI1</strain>
    </source>
</reference>
<dbReference type="Proteomes" id="UP000537260">
    <property type="component" value="Unassembled WGS sequence"/>
</dbReference>
<organism evidence="1 2">
    <name type="scientific">Glaciibacter psychrotolerans</name>
    <dbReference type="NCBI Taxonomy" id="670054"/>
    <lineage>
        <taxon>Bacteria</taxon>
        <taxon>Bacillati</taxon>
        <taxon>Actinomycetota</taxon>
        <taxon>Actinomycetes</taxon>
        <taxon>Micrococcales</taxon>
        <taxon>Microbacteriaceae</taxon>
        <taxon>Glaciibacter</taxon>
    </lineage>
</organism>
<accession>A0A7Z0J4L5</accession>
<dbReference type="EMBL" id="JACCFM010000001">
    <property type="protein sequence ID" value="NYJ18517.1"/>
    <property type="molecule type" value="Genomic_DNA"/>
</dbReference>
<protein>
    <submittedName>
        <fullName evidence="1">Uncharacterized protein</fullName>
    </submittedName>
</protein>
<name>A0A7Z0J4L5_9MICO</name>
<comment type="caution">
    <text evidence="1">The sequence shown here is derived from an EMBL/GenBank/DDBJ whole genome shotgun (WGS) entry which is preliminary data.</text>
</comment>
<evidence type="ECO:0000313" key="2">
    <source>
        <dbReference type="Proteomes" id="UP000537260"/>
    </source>
</evidence>
<dbReference type="AlphaFoldDB" id="A0A7Z0J4L5"/>
<evidence type="ECO:0000313" key="1">
    <source>
        <dbReference type="EMBL" id="NYJ18517.1"/>
    </source>
</evidence>
<sequence length="45" mass="5053">MKPYVELCLGTFLNSPEIHRNHIFNVAIESFSHVKMSPLAAAHSD</sequence>
<gene>
    <name evidence="1" type="ORF">HNR05_000308</name>
</gene>
<proteinExistence type="predicted"/>
<keyword evidence="2" id="KW-1185">Reference proteome</keyword>